<organism evidence="2 3">
    <name type="scientific">Mycena venus</name>
    <dbReference type="NCBI Taxonomy" id="2733690"/>
    <lineage>
        <taxon>Eukaryota</taxon>
        <taxon>Fungi</taxon>
        <taxon>Dikarya</taxon>
        <taxon>Basidiomycota</taxon>
        <taxon>Agaricomycotina</taxon>
        <taxon>Agaricomycetes</taxon>
        <taxon>Agaricomycetidae</taxon>
        <taxon>Agaricales</taxon>
        <taxon>Marasmiineae</taxon>
        <taxon>Mycenaceae</taxon>
        <taxon>Mycena</taxon>
    </lineage>
</organism>
<comment type="caution">
    <text evidence="2">The sequence shown here is derived from an EMBL/GenBank/DDBJ whole genome shotgun (WGS) entry which is preliminary data.</text>
</comment>
<gene>
    <name evidence="2" type="ORF">MVEN_00274800</name>
</gene>
<evidence type="ECO:0000256" key="1">
    <source>
        <dbReference type="SAM" id="MobiDB-lite"/>
    </source>
</evidence>
<protein>
    <submittedName>
        <fullName evidence="2">Uncharacterized protein</fullName>
    </submittedName>
</protein>
<evidence type="ECO:0000313" key="3">
    <source>
        <dbReference type="Proteomes" id="UP000620124"/>
    </source>
</evidence>
<feature type="region of interest" description="Disordered" evidence="1">
    <location>
        <begin position="263"/>
        <end position="328"/>
    </location>
</feature>
<dbReference type="AlphaFoldDB" id="A0A8H6Z2T9"/>
<sequence length="390" mass="41971">MHNSQPAGFFPEFMTLRNTLPTGAVGSETRRLLNKRLQHVLFDLATLWDRSLGGTTMVLRIDGTTMPNTPLEPQYLRASAYLPPSFVANHTTSHAAIVRIAQTFIESVGVPMVQDWHDNARLQGWPLTQAGFGAVSNTWSPELIPDSRPGTSHYKFFGRPVGALETLLGTLPAPASAPAPAPVPVVVIGDEDEEEEFDDVTINMVDAIEHVSYVEAESAERLEQIHQLEQQIDILITCVAAADMLTADLEGQLLTACRALSARSATPPTTPSHSQPRPPAIRNPVSSSCGPPPYSPIAPHRRSPFPTPSLNPRSPLAAPELDNENQPGGQLDDLEVFIGAQNLQALAVGIRVIICAVAPAKWHGELAAMGVDARLISPLIDIALALPLPL</sequence>
<feature type="compositionally biased region" description="Polar residues" evidence="1">
    <location>
        <begin position="263"/>
        <end position="275"/>
    </location>
</feature>
<dbReference type="EMBL" id="JACAZI010000002">
    <property type="protein sequence ID" value="KAF7369454.1"/>
    <property type="molecule type" value="Genomic_DNA"/>
</dbReference>
<dbReference type="OrthoDB" id="2690792at2759"/>
<dbReference type="Proteomes" id="UP000620124">
    <property type="component" value="Unassembled WGS sequence"/>
</dbReference>
<keyword evidence="3" id="KW-1185">Reference proteome</keyword>
<accession>A0A8H6Z2T9</accession>
<evidence type="ECO:0000313" key="2">
    <source>
        <dbReference type="EMBL" id="KAF7369454.1"/>
    </source>
</evidence>
<reference evidence="2" key="1">
    <citation type="submission" date="2020-05" db="EMBL/GenBank/DDBJ databases">
        <title>Mycena genomes resolve the evolution of fungal bioluminescence.</title>
        <authorList>
            <person name="Tsai I.J."/>
        </authorList>
    </citation>
    <scope>NUCLEOTIDE SEQUENCE</scope>
    <source>
        <strain evidence="2">CCC161011</strain>
    </source>
</reference>
<proteinExistence type="predicted"/>
<name>A0A8H6Z2T9_9AGAR</name>